<name>A0AAV7N298_PLEWA</name>
<dbReference type="Proteomes" id="UP001066276">
    <property type="component" value="Chromosome 9"/>
</dbReference>
<protein>
    <submittedName>
        <fullName evidence="2">Uncharacterized protein</fullName>
    </submittedName>
</protein>
<evidence type="ECO:0000256" key="1">
    <source>
        <dbReference type="SAM" id="MobiDB-lite"/>
    </source>
</evidence>
<organism evidence="2 3">
    <name type="scientific">Pleurodeles waltl</name>
    <name type="common">Iberian ribbed newt</name>
    <dbReference type="NCBI Taxonomy" id="8319"/>
    <lineage>
        <taxon>Eukaryota</taxon>
        <taxon>Metazoa</taxon>
        <taxon>Chordata</taxon>
        <taxon>Craniata</taxon>
        <taxon>Vertebrata</taxon>
        <taxon>Euteleostomi</taxon>
        <taxon>Amphibia</taxon>
        <taxon>Batrachia</taxon>
        <taxon>Caudata</taxon>
        <taxon>Salamandroidea</taxon>
        <taxon>Salamandridae</taxon>
        <taxon>Pleurodelinae</taxon>
        <taxon>Pleurodeles</taxon>
    </lineage>
</organism>
<feature type="compositionally biased region" description="Basic and acidic residues" evidence="1">
    <location>
        <begin position="53"/>
        <end position="68"/>
    </location>
</feature>
<accession>A0AAV7N298</accession>
<evidence type="ECO:0000313" key="2">
    <source>
        <dbReference type="EMBL" id="KAJ1108662.1"/>
    </source>
</evidence>
<sequence length="68" mass="7882">MPLNACVKLIGISDAAQRACARKDKERGLRPLQYERPLVLWLALTPRRSKRVKSLEKQDRNNPVNNRE</sequence>
<comment type="caution">
    <text evidence="2">The sequence shown here is derived from an EMBL/GenBank/DDBJ whole genome shotgun (WGS) entry which is preliminary data.</text>
</comment>
<keyword evidence="3" id="KW-1185">Reference proteome</keyword>
<feature type="region of interest" description="Disordered" evidence="1">
    <location>
        <begin position="49"/>
        <end position="68"/>
    </location>
</feature>
<evidence type="ECO:0000313" key="3">
    <source>
        <dbReference type="Proteomes" id="UP001066276"/>
    </source>
</evidence>
<proteinExistence type="predicted"/>
<reference evidence="2" key="1">
    <citation type="journal article" date="2022" name="bioRxiv">
        <title>Sequencing and chromosome-scale assembly of the giantPleurodeles waltlgenome.</title>
        <authorList>
            <person name="Brown T."/>
            <person name="Elewa A."/>
            <person name="Iarovenko S."/>
            <person name="Subramanian E."/>
            <person name="Araus A.J."/>
            <person name="Petzold A."/>
            <person name="Susuki M."/>
            <person name="Suzuki K.-i.T."/>
            <person name="Hayashi T."/>
            <person name="Toyoda A."/>
            <person name="Oliveira C."/>
            <person name="Osipova E."/>
            <person name="Leigh N.D."/>
            <person name="Simon A."/>
            <person name="Yun M.H."/>
        </authorList>
    </citation>
    <scope>NUCLEOTIDE SEQUENCE</scope>
    <source>
        <strain evidence="2">20211129_DDA</strain>
        <tissue evidence="2">Liver</tissue>
    </source>
</reference>
<dbReference type="AlphaFoldDB" id="A0AAV7N298"/>
<dbReference type="EMBL" id="JANPWB010000013">
    <property type="protein sequence ID" value="KAJ1108662.1"/>
    <property type="molecule type" value="Genomic_DNA"/>
</dbReference>
<gene>
    <name evidence="2" type="ORF">NDU88_006038</name>
</gene>